<sequence length="188" mass="22308">MLSCMLYIFHEANECNNILSQNYNRFSILAVFITFGILIYTAWTLHYIKEYNKIQSETQNSILKQSRLIELSHEWNSQYFIAARNRAALIKRDFQGKEPTIYPAFANEQKIEEWQYISALAHFFERLSYIQLSGQINKEHAMAEFKEAIDYWHDFLFIVYCYDGGDEERLRTALTKLKIEYAKSAPEN</sequence>
<comment type="caution">
    <text evidence="2">The sequence shown here is derived from an EMBL/GenBank/DDBJ whole genome shotgun (WGS) entry which is preliminary data.</text>
</comment>
<accession>A0AAJ2B9I4</accession>
<gene>
    <name evidence="2" type="ORF">QE369_000755</name>
</gene>
<dbReference type="Proteomes" id="UP001255601">
    <property type="component" value="Unassembled WGS sequence"/>
</dbReference>
<evidence type="ECO:0008006" key="4">
    <source>
        <dbReference type="Google" id="ProtNLM"/>
    </source>
</evidence>
<keyword evidence="1" id="KW-0812">Transmembrane</keyword>
<name>A0AAJ2B9I4_9HYPH</name>
<organism evidence="2 3">
    <name type="scientific">Agrobacterium larrymoorei</name>
    <dbReference type="NCBI Taxonomy" id="160699"/>
    <lineage>
        <taxon>Bacteria</taxon>
        <taxon>Pseudomonadati</taxon>
        <taxon>Pseudomonadota</taxon>
        <taxon>Alphaproteobacteria</taxon>
        <taxon>Hyphomicrobiales</taxon>
        <taxon>Rhizobiaceae</taxon>
        <taxon>Rhizobium/Agrobacterium group</taxon>
        <taxon>Agrobacterium</taxon>
    </lineage>
</organism>
<evidence type="ECO:0000313" key="2">
    <source>
        <dbReference type="EMBL" id="MDR6100577.1"/>
    </source>
</evidence>
<protein>
    <recommendedName>
        <fullName evidence="4">DUF4760 domain-containing protein</fullName>
    </recommendedName>
</protein>
<feature type="transmembrane region" description="Helical" evidence="1">
    <location>
        <begin position="26"/>
        <end position="48"/>
    </location>
</feature>
<evidence type="ECO:0000256" key="1">
    <source>
        <dbReference type="SAM" id="Phobius"/>
    </source>
</evidence>
<keyword evidence="1" id="KW-0472">Membrane</keyword>
<reference evidence="2" key="1">
    <citation type="submission" date="2023-08" db="EMBL/GenBank/DDBJ databases">
        <title>Functional and genomic diversity of the sorghum phyllosphere microbiome.</title>
        <authorList>
            <person name="Shade A."/>
        </authorList>
    </citation>
    <scope>NUCLEOTIDE SEQUENCE</scope>
    <source>
        <strain evidence="2">SORGH_AS_0974</strain>
    </source>
</reference>
<keyword evidence="1" id="KW-1133">Transmembrane helix</keyword>
<proteinExistence type="predicted"/>
<dbReference type="AlphaFoldDB" id="A0AAJ2B9I4"/>
<dbReference type="EMBL" id="JAVIZC010000001">
    <property type="protein sequence ID" value="MDR6100577.1"/>
    <property type="molecule type" value="Genomic_DNA"/>
</dbReference>
<evidence type="ECO:0000313" key="3">
    <source>
        <dbReference type="Proteomes" id="UP001255601"/>
    </source>
</evidence>